<dbReference type="PANTHER" id="PTHR11092:SF0">
    <property type="entry name" value="EPIMERASE FAMILY PROTEIN SDR39U1"/>
    <property type="match status" value="1"/>
</dbReference>
<dbReference type="Pfam" id="PF01370">
    <property type="entry name" value="Epimerase"/>
    <property type="match status" value="1"/>
</dbReference>
<feature type="domain" description="CoA-binding" evidence="4">
    <location>
        <begin position="332"/>
        <end position="441"/>
    </location>
</feature>
<dbReference type="Pfam" id="PF08338">
    <property type="entry name" value="DUF1731"/>
    <property type="match status" value="1"/>
</dbReference>
<evidence type="ECO:0008006" key="7">
    <source>
        <dbReference type="Google" id="ProtNLM"/>
    </source>
</evidence>
<dbReference type="Gene3D" id="3.40.50.720">
    <property type="entry name" value="NAD(P)-binding Rossmann-like Domain"/>
    <property type="match status" value="2"/>
</dbReference>
<dbReference type="InterPro" id="IPR013549">
    <property type="entry name" value="DUF1731"/>
</dbReference>
<evidence type="ECO:0000259" key="4">
    <source>
        <dbReference type="Pfam" id="PF13380"/>
    </source>
</evidence>
<gene>
    <name evidence="5" type="ORF">FHW36_1011375</name>
</gene>
<evidence type="ECO:0000259" key="3">
    <source>
        <dbReference type="Pfam" id="PF08338"/>
    </source>
</evidence>
<comment type="caution">
    <text evidence="5">The sequence shown here is derived from an EMBL/GenBank/DDBJ whole genome shotgun (WGS) entry which is preliminary data.</text>
</comment>
<dbReference type="Pfam" id="PF13380">
    <property type="entry name" value="CoA_binding_2"/>
    <property type="match status" value="1"/>
</dbReference>
<dbReference type="RefSeq" id="WP_145664382.1">
    <property type="nucleotide sequence ID" value="NZ_VIWO01000001.1"/>
</dbReference>
<dbReference type="SUPFAM" id="SSF51735">
    <property type="entry name" value="NAD(P)-binding Rossmann-fold domains"/>
    <property type="match status" value="2"/>
</dbReference>
<feature type="domain" description="NAD-dependent epimerase/dehydratase" evidence="2">
    <location>
        <begin position="7"/>
        <end position="227"/>
    </location>
</feature>
<dbReference type="AlphaFoldDB" id="A0A561Q4Z6"/>
<evidence type="ECO:0000313" key="5">
    <source>
        <dbReference type="EMBL" id="TWF45444.1"/>
    </source>
</evidence>
<dbReference type="NCBIfam" id="TIGR01777">
    <property type="entry name" value="yfcH"/>
    <property type="match status" value="1"/>
</dbReference>
<evidence type="ECO:0000256" key="1">
    <source>
        <dbReference type="ARBA" id="ARBA00009353"/>
    </source>
</evidence>
<comment type="similarity">
    <text evidence="1">Belongs to the NAD(P)-dependent epimerase/dehydratase family. SDR39U1 subfamily.</text>
</comment>
<name>A0A561Q4Z6_9BACT</name>
<dbReference type="InterPro" id="IPR001509">
    <property type="entry name" value="Epimerase_deHydtase"/>
</dbReference>
<evidence type="ECO:0000259" key="2">
    <source>
        <dbReference type="Pfam" id="PF01370"/>
    </source>
</evidence>
<organism evidence="5 6">
    <name type="scientific">Chitinophaga polysaccharea</name>
    <dbReference type="NCBI Taxonomy" id="1293035"/>
    <lineage>
        <taxon>Bacteria</taxon>
        <taxon>Pseudomonadati</taxon>
        <taxon>Bacteroidota</taxon>
        <taxon>Chitinophagia</taxon>
        <taxon>Chitinophagales</taxon>
        <taxon>Chitinophagaceae</taxon>
        <taxon>Chitinophaga</taxon>
    </lineage>
</organism>
<protein>
    <recommendedName>
        <fullName evidence="7">TIGR01777 family protein</fullName>
    </recommendedName>
</protein>
<reference evidence="5 6" key="1">
    <citation type="submission" date="2019-06" db="EMBL/GenBank/DDBJ databases">
        <title>Sorghum-associated microbial communities from plants grown in Nebraska, USA.</title>
        <authorList>
            <person name="Schachtman D."/>
        </authorList>
    </citation>
    <scope>NUCLEOTIDE SEQUENCE [LARGE SCALE GENOMIC DNA]</scope>
    <source>
        <strain evidence="5 6">1209</strain>
    </source>
</reference>
<dbReference type="Proteomes" id="UP000320811">
    <property type="component" value="Unassembled WGS sequence"/>
</dbReference>
<evidence type="ECO:0000313" key="6">
    <source>
        <dbReference type="Proteomes" id="UP000320811"/>
    </source>
</evidence>
<proteinExistence type="inferred from homology"/>
<dbReference type="EMBL" id="VIWO01000001">
    <property type="protein sequence ID" value="TWF45444.1"/>
    <property type="molecule type" value="Genomic_DNA"/>
</dbReference>
<sequence length="447" mass="49953">MENKRIVIAAGTSFIGKSLAACFGKHNDIIILTRQARPAIGRISYIQWDGKNPGAWCEALENADLLINLTGKSVNCRYNTTNKRIIVESRINATRALGTAVQTLKNPPAVWINASSATIYRHAEDRPMNEFNGEIANDFSVQVCKQWEQAFNDIMLPRTRKIILRIGITLGWENGGVMQPYLRLVKFGLGGYQGRGRQMYTWIHITDVCRMMAWLYENDHSEGVYNCTAPFPVTNQTFMKTLREAASHPFGLPAPTPLLKIGAALIGTETELLLKSRWVLPSRALQEGFVFAFPAVKAACEDILAHLPRSAYHLYLNTYISCMDTNNDKKFTVVLGASPNPERYSNMAVNRLTAKGHPVVAIGNRAAQIGDIPVITAHPALEQVDTVTLYLNPVIQREYYDYILQLHPKRIIFNPGAENQELADIAREHQIEPVEACTLVLLSTGQF</sequence>
<dbReference type="InterPro" id="IPR010099">
    <property type="entry name" value="SDR39U1"/>
</dbReference>
<dbReference type="PANTHER" id="PTHR11092">
    <property type="entry name" value="SUGAR NUCLEOTIDE EPIMERASE RELATED"/>
    <property type="match status" value="1"/>
</dbReference>
<keyword evidence="6" id="KW-1185">Reference proteome</keyword>
<dbReference type="OrthoDB" id="9801773at2"/>
<feature type="domain" description="DUF1731" evidence="3">
    <location>
        <begin position="254"/>
        <end position="303"/>
    </location>
</feature>
<dbReference type="InterPro" id="IPR003781">
    <property type="entry name" value="CoA-bd"/>
</dbReference>
<dbReference type="InterPro" id="IPR036291">
    <property type="entry name" value="NAD(P)-bd_dom_sf"/>
</dbReference>
<accession>A0A561Q4Z6</accession>